<protein>
    <submittedName>
        <fullName evidence="1">Uncharacterized protein</fullName>
    </submittedName>
</protein>
<organism evidence="1 2">
    <name type="scientific">Oryzias javanicus</name>
    <name type="common">Javanese ricefish</name>
    <name type="synonym">Aplocheilus javanicus</name>
    <dbReference type="NCBI Taxonomy" id="123683"/>
    <lineage>
        <taxon>Eukaryota</taxon>
        <taxon>Metazoa</taxon>
        <taxon>Chordata</taxon>
        <taxon>Craniata</taxon>
        <taxon>Vertebrata</taxon>
        <taxon>Euteleostomi</taxon>
        <taxon>Actinopterygii</taxon>
        <taxon>Neopterygii</taxon>
        <taxon>Teleostei</taxon>
        <taxon>Neoteleostei</taxon>
        <taxon>Acanthomorphata</taxon>
        <taxon>Ovalentaria</taxon>
        <taxon>Atherinomorphae</taxon>
        <taxon>Beloniformes</taxon>
        <taxon>Adrianichthyidae</taxon>
        <taxon>Oryziinae</taxon>
        <taxon>Oryzias</taxon>
    </lineage>
</organism>
<evidence type="ECO:0000313" key="2">
    <source>
        <dbReference type="Proteomes" id="UP000283210"/>
    </source>
</evidence>
<proteinExistence type="predicted"/>
<evidence type="ECO:0000313" key="1">
    <source>
        <dbReference type="EMBL" id="RVE62890.1"/>
    </source>
</evidence>
<sequence length="74" mass="8290">MTNPKMMLETGSEREQQLKTAERLDRGGVNCSSNRLCSAGLLDDGRSDCSSPFCDLPWTANLFLQQKTLPEIRQ</sequence>
<gene>
    <name evidence="1" type="ORF">OJAV_G00160080</name>
</gene>
<dbReference type="EMBL" id="CM012452">
    <property type="protein sequence ID" value="RVE62890.1"/>
    <property type="molecule type" value="Genomic_DNA"/>
</dbReference>
<reference evidence="1 2" key="1">
    <citation type="submission" date="2018-11" db="EMBL/GenBank/DDBJ databases">
        <authorList>
            <person name="Lopez-Roques C."/>
            <person name="Donnadieu C."/>
            <person name="Bouchez O."/>
            <person name="Klopp C."/>
            <person name="Cabau C."/>
            <person name="Zahm M."/>
        </authorList>
    </citation>
    <scope>NUCLEOTIDE SEQUENCE [LARGE SCALE GENOMIC DNA]</scope>
    <source>
        <strain evidence="1">RS831</strain>
        <tissue evidence="1">Whole body</tissue>
    </source>
</reference>
<name>A0A437CJJ2_ORYJA</name>
<keyword evidence="2" id="KW-1185">Reference proteome</keyword>
<dbReference type="Proteomes" id="UP000283210">
    <property type="component" value="Chromosome 16"/>
</dbReference>
<reference evidence="1 2" key="2">
    <citation type="submission" date="2019-01" db="EMBL/GenBank/DDBJ databases">
        <title>A chromosome length genome reference of the Java medaka (oryzias javanicus).</title>
        <authorList>
            <person name="Herpin A."/>
            <person name="Takehana Y."/>
            <person name="Naruse K."/>
            <person name="Ansai S."/>
            <person name="Kawaguchi M."/>
        </authorList>
    </citation>
    <scope>NUCLEOTIDE SEQUENCE [LARGE SCALE GENOMIC DNA]</scope>
    <source>
        <strain evidence="1">RS831</strain>
        <tissue evidence="1">Whole body</tissue>
    </source>
</reference>
<accession>A0A437CJJ2</accession>
<dbReference type="AlphaFoldDB" id="A0A437CJJ2"/>